<keyword evidence="1" id="KW-0032">Aminotransferase</keyword>
<dbReference type="Proteomes" id="UP001377168">
    <property type="component" value="Unassembled WGS sequence"/>
</dbReference>
<keyword evidence="1" id="KW-0808">Transferase</keyword>
<evidence type="ECO:0000313" key="1">
    <source>
        <dbReference type="EMBL" id="MEJ8634205.1"/>
    </source>
</evidence>
<reference evidence="1" key="1">
    <citation type="submission" date="2024-03" db="EMBL/GenBank/DDBJ databases">
        <title>Novel Streptomyces species of biotechnological and ecological value are a feature of Machair soil.</title>
        <authorList>
            <person name="Prole J.R."/>
            <person name="Goodfellow M."/>
            <person name="Allenby N."/>
            <person name="Ward A.C."/>
        </authorList>
    </citation>
    <scope>NUCLEOTIDE SEQUENCE</scope>
    <source>
        <strain evidence="1">MS2.AVA.5</strain>
    </source>
</reference>
<name>A0ACC6PRZ6_9ACTN</name>
<sequence>METLGGAAFAPDKTYLNTCSAGLLPRSAADAITALVEELAAGRPGGAGDWPRVGEVRRSFARLTGTDEARVAVGGSVAVHVGLVAQSFPPGSEILFPEGDYSSVITPFAVRGDLKLRFVPLDGLAEAVRPGTALVALSSVQSSDGRIADLPAIRAAAAAHGARTLLDASQSAGWLPLDADAWDFTVTGAFKFLMCPRGVSFLTVGEEAQRSVVPIHAGPFAAEDENGSIYGPVEELARSARRFDEPPAFPSYHAAEQSLALLEEIGIEAVHAHDTALARRFRDGVARLGYEAVPGESVVVAVPGLDGRVADLARAGVVVSARAGNLRAAFHLYNSAADVDRALDVLSG</sequence>
<proteinExistence type="predicted"/>
<accession>A0ACC6PRZ6</accession>
<gene>
    <name evidence="1" type="ORF">WKI67_12485</name>
</gene>
<evidence type="ECO:0000313" key="2">
    <source>
        <dbReference type="Proteomes" id="UP001377168"/>
    </source>
</evidence>
<comment type="caution">
    <text evidence="1">The sequence shown here is derived from an EMBL/GenBank/DDBJ whole genome shotgun (WGS) entry which is preliminary data.</text>
</comment>
<dbReference type="EMBL" id="JBBKAJ010000022">
    <property type="protein sequence ID" value="MEJ8634205.1"/>
    <property type="molecule type" value="Genomic_DNA"/>
</dbReference>
<protein>
    <submittedName>
        <fullName evidence="1">Aminotransferase class V-fold PLP-dependent enzyme</fullName>
    </submittedName>
</protein>
<organism evidence="1 2">
    <name type="scientific">Streptomyces achmelvichensis</name>
    <dbReference type="NCBI Taxonomy" id="3134111"/>
    <lineage>
        <taxon>Bacteria</taxon>
        <taxon>Bacillati</taxon>
        <taxon>Actinomycetota</taxon>
        <taxon>Actinomycetes</taxon>
        <taxon>Kitasatosporales</taxon>
        <taxon>Streptomycetaceae</taxon>
        <taxon>Streptomyces</taxon>
    </lineage>
</organism>
<keyword evidence="2" id="KW-1185">Reference proteome</keyword>